<dbReference type="EMBL" id="JANIBC010000001">
    <property type="protein sequence ID" value="MCQ8184242.1"/>
    <property type="molecule type" value="Genomic_DNA"/>
</dbReference>
<keyword evidence="3" id="KW-1185">Reference proteome</keyword>
<sequence>MGRESFRDVAFPEEIAIGARGGPSRHTDIASLASGAEVRRARWTGSRRSWQIALPSLEAAEAARLTAFFEACGGRRLSFPFRDPFDHATAEGGADISANDVSLGVGDGSRTVFPLIKTYDEYERPIGLCVEGSLRIAVDGGELSTGFALSTERDAVIFDTPPTDGVAVTGGFLFDTPARFASDDLVLQLGARGASVPSLELVEVLL</sequence>
<dbReference type="NCBIfam" id="TIGR02217">
    <property type="entry name" value="chp_TIGR02217"/>
    <property type="match status" value="1"/>
</dbReference>
<dbReference type="Pfam" id="PF09343">
    <property type="entry name" value="DUF2460"/>
    <property type="match status" value="1"/>
</dbReference>
<dbReference type="AlphaFoldDB" id="A0A9X2L736"/>
<organism evidence="2 3">
    <name type="scientific">Parvularcula maris</name>
    <dbReference type="NCBI Taxonomy" id="2965077"/>
    <lineage>
        <taxon>Bacteria</taxon>
        <taxon>Pseudomonadati</taxon>
        <taxon>Pseudomonadota</taxon>
        <taxon>Alphaproteobacteria</taxon>
        <taxon>Parvularculales</taxon>
        <taxon>Parvularculaceae</taxon>
        <taxon>Parvularcula</taxon>
    </lineage>
</organism>
<reference evidence="2" key="1">
    <citation type="submission" date="2022-07" db="EMBL/GenBank/DDBJ databases">
        <title>Parvularcula maris sp. nov., an algicidal bacterium isolated from seawater.</title>
        <authorList>
            <person name="Li F."/>
        </authorList>
    </citation>
    <scope>NUCLEOTIDE SEQUENCE</scope>
    <source>
        <strain evidence="2">BGMRC 0090</strain>
    </source>
</reference>
<evidence type="ECO:0000313" key="3">
    <source>
        <dbReference type="Proteomes" id="UP001142610"/>
    </source>
</evidence>
<feature type="domain" description="DUF2460" evidence="1">
    <location>
        <begin position="8"/>
        <end position="204"/>
    </location>
</feature>
<gene>
    <name evidence="2" type="ORF">NOG11_02475</name>
</gene>
<comment type="caution">
    <text evidence="2">The sequence shown here is derived from an EMBL/GenBank/DDBJ whole genome shotgun (WGS) entry which is preliminary data.</text>
</comment>
<proteinExistence type="predicted"/>
<dbReference type="InterPro" id="IPR011740">
    <property type="entry name" value="DUF2460"/>
</dbReference>
<dbReference type="RefSeq" id="WP_256618047.1">
    <property type="nucleotide sequence ID" value="NZ_JANIBC010000001.1"/>
</dbReference>
<protein>
    <submittedName>
        <fullName evidence="2">DUF2460 domain-containing protein</fullName>
    </submittedName>
</protein>
<name>A0A9X2L736_9PROT</name>
<dbReference type="Proteomes" id="UP001142610">
    <property type="component" value="Unassembled WGS sequence"/>
</dbReference>
<evidence type="ECO:0000313" key="2">
    <source>
        <dbReference type="EMBL" id="MCQ8184242.1"/>
    </source>
</evidence>
<evidence type="ECO:0000259" key="1">
    <source>
        <dbReference type="Pfam" id="PF09343"/>
    </source>
</evidence>
<accession>A0A9X2L736</accession>